<reference evidence="4 5" key="1">
    <citation type="submission" date="2017-09" db="EMBL/GenBank/DDBJ databases">
        <title>WGS assembly of Aquilegia coerulea Goldsmith.</title>
        <authorList>
            <person name="Hodges S."/>
            <person name="Kramer E."/>
            <person name="Nordborg M."/>
            <person name="Tomkins J."/>
            <person name="Borevitz J."/>
            <person name="Derieg N."/>
            <person name="Yan J."/>
            <person name="Mihaltcheva S."/>
            <person name="Hayes R.D."/>
            <person name="Rokhsar D."/>
        </authorList>
    </citation>
    <scope>NUCLEOTIDE SEQUENCE [LARGE SCALE GENOMIC DNA]</scope>
    <source>
        <strain evidence="5">cv. Goldsmith</strain>
    </source>
</reference>
<evidence type="ECO:0000313" key="4">
    <source>
        <dbReference type="EMBL" id="PIA36724.1"/>
    </source>
</evidence>
<dbReference type="Gene3D" id="1.10.110.10">
    <property type="entry name" value="Plant lipid-transfer and hydrophobic proteins"/>
    <property type="match status" value="1"/>
</dbReference>
<dbReference type="SUPFAM" id="SSF47699">
    <property type="entry name" value="Bifunctional inhibitor/lipid-transfer protein/seed storage 2S albumin"/>
    <property type="match status" value="1"/>
</dbReference>
<gene>
    <name evidence="4" type="ORF">AQUCO_03300141v1</name>
</gene>
<dbReference type="PRINTS" id="PR00382">
    <property type="entry name" value="LIPIDTRNSFER"/>
</dbReference>
<dbReference type="EMBL" id="KZ305050">
    <property type="protein sequence ID" value="PIA36724.1"/>
    <property type="molecule type" value="Genomic_DNA"/>
</dbReference>
<dbReference type="InParanoid" id="A0A2G5CZP7"/>
<dbReference type="GO" id="GO:0006869">
    <property type="term" value="P:lipid transport"/>
    <property type="evidence" value="ECO:0007669"/>
    <property type="project" value="InterPro"/>
</dbReference>
<evidence type="ECO:0000256" key="2">
    <source>
        <dbReference type="SAM" id="SignalP"/>
    </source>
</evidence>
<dbReference type="AlphaFoldDB" id="A0A2G5CZP7"/>
<dbReference type="Proteomes" id="UP000230069">
    <property type="component" value="Unassembled WGS sequence"/>
</dbReference>
<keyword evidence="2" id="KW-0732">Signal</keyword>
<name>A0A2G5CZP7_AQUCA</name>
<dbReference type="SMART" id="SM00499">
    <property type="entry name" value="AAI"/>
    <property type="match status" value="1"/>
</dbReference>
<dbReference type="CDD" id="cd01960">
    <property type="entry name" value="nsLTP1"/>
    <property type="match status" value="1"/>
</dbReference>
<feature type="domain" description="Bifunctional inhibitor/plant lipid transfer protein/seed storage helical" evidence="3">
    <location>
        <begin position="28"/>
        <end position="113"/>
    </location>
</feature>
<accession>A0A2G5CZP7</accession>
<dbReference type="GO" id="GO:0008289">
    <property type="term" value="F:lipid binding"/>
    <property type="evidence" value="ECO:0007669"/>
    <property type="project" value="UniProtKB-KW"/>
</dbReference>
<evidence type="ECO:0000259" key="3">
    <source>
        <dbReference type="SMART" id="SM00499"/>
    </source>
</evidence>
<dbReference type="InterPro" id="IPR036312">
    <property type="entry name" value="Bifun_inhib/LTP/seed_sf"/>
</dbReference>
<keyword evidence="1" id="KW-0813">Transport</keyword>
<protein>
    <recommendedName>
        <fullName evidence="1">Non-specific lipid-transfer protein</fullName>
    </recommendedName>
</protein>
<organism evidence="4 5">
    <name type="scientific">Aquilegia coerulea</name>
    <name type="common">Rocky mountain columbine</name>
    <dbReference type="NCBI Taxonomy" id="218851"/>
    <lineage>
        <taxon>Eukaryota</taxon>
        <taxon>Viridiplantae</taxon>
        <taxon>Streptophyta</taxon>
        <taxon>Embryophyta</taxon>
        <taxon>Tracheophyta</taxon>
        <taxon>Spermatophyta</taxon>
        <taxon>Magnoliopsida</taxon>
        <taxon>Ranunculales</taxon>
        <taxon>Ranunculaceae</taxon>
        <taxon>Thalictroideae</taxon>
        <taxon>Aquilegia</taxon>
    </lineage>
</organism>
<dbReference type="InterPro" id="IPR000528">
    <property type="entry name" value="Plant_nsLTP"/>
</dbReference>
<comment type="function">
    <text evidence="1">Plant non-specific lipid-transfer proteins transfer phospholipids as well as galactolipids across membranes. May play a role in wax or cutin deposition in the cell walls of expanding epidermal cells and certain secretory tissues.</text>
</comment>
<dbReference type="OrthoDB" id="649864at2759"/>
<evidence type="ECO:0000256" key="1">
    <source>
        <dbReference type="RuleBase" id="RU000628"/>
    </source>
</evidence>
<evidence type="ECO:0000313" key="5">
    <source>
        <dbReference type="Proteomes" id="UP000230069"/>
    </source>
</evidence>
<sequence length="117" mass="12261">MMKKVAICVVVVLAMIQLMVKPSQAVNCVQVDLSLKQCVPYITGTAAEPASACCDGIKQLKGQVVTTTDKRDACNCVKKAASLMPNVKGDAVSALPGKCGTPLSFPISKDFDCNSIP</sequence>
<dbReference type="STRING" id="218851.A0A2G5CZP7"/>
<comment type="similarity">
    <text evidence="1">Belongs to the plant LTP family.</text>
</comment>
<proteinExistence type="inferred from homology"/>
<dbReference type="PANTHER" id="PTHR33076">
    <property type="entry name" value="NON-SPECIFIC LIPID-TRANSFER PROTEIN 2-RELATED"/>
    <property type="match status" value="1"/>
</dbReference>
<keyword evidence="5" id="KW-1185">Reference proteome</keyword>
<keyword evidence="1" id="KW-0446">Lipid-binding</keyword>
<dbReference type="InterPro" id="IPR016140">
    <property type="entry name" value="Bifunc_inhib/LTP/seed_store"/>
</dbReference>
<dbReference type="Pfam" id="PF00234">
    <property type="entry name" value="Tryp_alpha_amyl"/>
    <property type="match status" value="1"/>
</dbReference>
<feature type="chain" id="PRO_5013875471" description="Non-specific lipid-transfer protein" evidence="2">
    <location>
        <begin position="26"/>
        <end position="117"/>
    </location>
</feature>
<feature type="signal peptide" evidence="2">
    <location>
        <begin position="1"/>
        <end position="25"/>
    </location>
</feature>